<reference evidence="1 2" key="1">
    <citation type="journal article" date="2002" name="Genome Res.">
        <title>The genome of Methanosarcina acetivorans reveals extensive metabolic and physiological diversity.</title>
        <authorList>
            <person name="Galagan J.E."/>
            <person name="Nusbaum C."/>
            <person name="Roy A."/>
            <person name="Endrizzi M.G."/>
            <person name="Macdonald P."/>
            <person name="FitzHugh W."/>
            <person name="Calvo S."/>
            <person name="Engels R."/>
            <person name="Smirnov S."/>
            <person name="Atnoor D."/>
            <person name="Brown A."/>
            <person name="Allen N."/>
            <person name="Naylor J."/>
            <person name="Stange-Thomann N."/>
            <person name="DeArellano K."/>
            <person name="Johnson R."/>
            <person name="Linton L."/>
            <person name="McEwan P."/>
            <person name="McKernan K."/>
            <person name="Talamas J."/>
            <person name="Tirrell A."/>
            <person name="Ye W."/>
            <person name="Zimmer A."/>
            <person name="Barber R.D."/>
            <person name="Cann I."/>
            <person name="Graham D.E."/>
            <person name="Grahame D.A."/>
            <person name="Guss A."/>
            <person name="Hedderich R."/>
            <person name="Ingram-Smith C."/>
            <person name="Kuettner C.H."/>
            <person name="Krzycki J.A."/>
            <person name="Leigh J.A."/>
            <person name="Li W."/>
            <person name="Liu J."/>
            <person name="Mukhopadhyay B."/>
            <person name="Reeve J.N."/>
            <person name="Smith K."/>
            <person name="Springer T.A."/>
            <person name="Umayam L.A."/>
            <person name="White O."/>
            <person name="White R.H."/>
            <person name="de Macario E.C."/>
            <person name="Ferry J.G."/>
            <person name="Jarrell K.F."/>
            <person name="Jing H."/>
            <person name="Macario A.J.L."/>
            <person name="Paulsen I."/>
            <person name="Pritchett M."/>
            <person name="Sowers K.R."/>
            <person name="Swanson R.V."/>
            <person name="Zinder S.H."/>
            <person name="Lander E."/>
            <person name="Metcalf W.W."/>
            <person name="Birren B."/>
        </authorList>
    </citation>
    <scope>NUCLEOTIDE SEQUENCE [LARGE SCALE GENOMIC DNA]</scope>
    <source>
        <strain evidence="2">ATCC 35395 / DSM 2834 / JCM 12185 / C2A</strain>
    </source>
</reference>
<gene>
    <name evidence="1" type="ordered locus">MA_2138</name>
</gene>
<evidence type="ECO:0000313" key="2">
    <source>
        <dbReference type="Proteomes" id="UP000002487"/>
    </source>
</evidence>
<organism evidence="1 2">
    <name type="scientific">Methanosarcina acetivorans (strain ATCC 35395 / DSM 2834 / JCM 12185 / C2A)</name>
    <dbReference type="NCBI Taxonomy" id="188937"/>
    <lineage>
        <taxon>Archaea</taxon>
        <taxon>Methanobacteriati</taxon>
        <taxon>Methanobacteriota</taxon>
        <taxon>Stenosarchaea group</taxon>
        <taxon>Methanomicrobia</taxon>
        <taxon>Methanosarcinales</taxon>
        <taxon>Methanosarcinaceae</taxon>
        <taxon>Methanosarcina</taxon>
    </lineage>
</organism>
<accession>Q8TNY9</accession>
<keyword evidence="2" id="KW-1185">Reference proteome</keyword>
<name>Q8TNY9_METAC</name>
<dbReference type="AlphaFoldDB" id="Q8TNY9"/>
<sequence length="499" mass="58537">MDLIPRYSGCVGRFILRVSHRVSYLSIEGTFMGFGIKIKDEELRILDHLEYNPAVVFKQPYGGYLFFLVGGADDEILSWLLKKIVILDSLTSKHVAYAIFARNFKFKMHIPVMWDSYKWNRDIKSNKQTDLSIEEIKSFYSVTELVKSGKCGWVFDGDEINAITYGTDEIARSFGVMGDLPCMLIFDSIPKRNYEVFHLNQNNLQALIPILRRSIQSLVKRPTYISHMQTIKIVTQLQLERSRIQSLKYDEYDEEKELSIIREQYTKPINRLRIKIRSALKNGNVYKVISAFSDYSNESNIETHIINEVIEASKINKDILSTLFRTIYRLQTYSTNYKWPLEEPWRSKYVNVYRKYVRTLQSDLSVNPDLATPDQCIKITEILISLQSKIIEKIIDPLPYDPTNETTVQKLVDDKKVEICKRNEELNRRKLEIESQLENYINQLYEQDQPSFIECVTREIKKERIKSTTKKLHDSAIMYADSWLNPETIIDFLKVIMTR</sequence>
<dbReference type="EnsemblBacteria" id="AAM05536">
    <property type="protein sequence ID" value="AAM05536"/>
    <property type="gene ID" value="MA_2138"/>
</dbReference>
<proteinExistence type="predicted"/>
<dbReference type="Proteomes" id="UP000002487">
    <property type="component" value="Chromosome"/>
</dbReference>
<protein>
    <submittedName>
        <fullName evidence="1">Uncharacterized protein</fullName>
    </submittedName>
</protein>
<dbReference type="InParanoid" id="Q8TNY9"/>
<dbReference type="EMBL" id="AE010299">
    <property type="protein sequence ID" value="AAM05536.1"/>
    <property type="molecule type" value="Genomic_DNA"/>
</dbReference>
<evidence type="ECO:0000313" key="1">
    <source>
        <dbReference type="EMBL" id="AAM05536.1"/>
    </source>
</evidence>
<dbReference type="KEGG" id="mac:MA_2138"/>
<dbReference type="HOGENOM" id="CLU_545882_0_0_2"/>